<dbReference type="GO" id="GO:0043565">
    <property type="term" value="F:sequence-specific DNA binding"/>
    <property type="evidence" value="ECO:0007669"/>
    <property type="project" value="InterPro"/>
</dbReference>
<dbReference type="PROSITE" id="PS50110">
    <property type="entry name" value="RESPONSE_REGULATORY"/>
    <property type="match status" value="1"/>
</dbReference>
<dbReference type="CDD" id="cd17536">
    <property type="entry name" value="REC_YesN-like"/>
    <property type="match status" value="1"/>
</dbReference>
<feature type="domain" description="HTH araC/xylS-type" evidence="10">
    <location>
        <begin position="386"/>
        <end position="484"/>
    </location>
</feature>
<keyword evidence="13" id="KW-1185">Reference proteome</keyword>
<dbReference type="InterPro" id="IPR001789">
    <property type="entry name" value="Sig_transdc_resp-reg_receiver"/>
</dbReference>
<evidence type="ECO:0000313" key="12">
    <source>
        <dbReference type="EMBL" id="MBB6512243.1"/>
    </source>
</evidence>
<dbReference type="InterPro" id="IPR051552">
    <property type="entry name" value="HptR"/>
</dbReference>
<dbReference type="SUPFAM" id="SSF52172">
    <property type="entry name" value="CheY-like"/>
    <property type="match status" value="1"/>
</dbReference>
<evidence type="ECO:0000256" key="6">
    <source>
        <dbReference type="ARBA" id="ARBA00023125"/>
    </source>
</evidence>
<dbReference type="Pfam" id="PF00072">
    <property type="entry name" value="Response_reg"/>
    <property type="match status" value="1"/>
</dbReference>
<comment type="caution">
    <text evidence="12">The sequence shown here is derived from an EMBL/GenBank/DDBJ whole genome shotgun (WGS) entry which is preliminary data.</text>
</comment>
<dbReference type="GO" id="GO:0005737">
    <property type="term" value="C:cytoplasm"/>
    <property type="evidence" value="ECO:0007669"/>
    <property type="project" value="UniProtKB-SubCell"/>
</dbReference>
<evidence type="ECO:0000259" key="10">
    <source>
        <dbReference type="PROSITE" id="PS01124"/>
    </source>
</evidence>
<keyword evidence="7" id="KW-0804">Transcription</keyword>
<reference evidence="12 13" key="1">
    <citation type="submission" date="2020-08" db="EMBL/GenBank/DDBJ databases">
        <title>Genomic Encyclopedia of Type Strains, Phase IV (KMG-IV): sequencing the most valuable type-strain genomes for metagenomic binning, comparative biology and taxonomic classification.</title>
        <authorList>
            <person name="Goeker M."/>
        </authorList>
    </citation>
    <scope>NUCLEOTIDE SEQUENCE [LARGE SCALE GENOMIC DNA]</scope>
    <source>
        <strain evidence="12 13">DSM 11805</strain>
    </source>
</reference>
<dbReference type="GO" id="GO:0000160">
    <property type="term" value="P:phosphorelay signal transduction system"/>
    <property type="evidence" value="ECO:0007669"/>
    <property type="project" value="UniProtKB-KW"/>
</dbReference>
<keyword evidence="4" id="KW-0902">Two-component regulatory system</keyword>
<accession>A0A841RKU8</accession>
<dbReference type="SMART" id="SM00342">
    <property type="entry name" value="HTH_ARAC"/>
    <property type="match status" value="1"/>
</dbReference>
<sequence>MLKVIFVDDEPIIREGLREVIDWNEYGFEVIGTAENGQKGLDMIRLHQPDLAFVDIKMPKLNGIDMAGLAKKNGYRTKFVILSGYSQFSYAQKAIQLGMESYLLKPIDEEELIPLVEEIAQKCKEERVWSLRKRKYERYEIEDAWKKLFVTKRISSKLEELYRNVPFQIVSVKDFKNRDREQLRSMLQHYFSIETQYIWFEEHMYVIIQEDVNEYKWGRIAAEEQLQVLALDETIKLDQAVNYYERIKKLHRITFHYGNKMVLTPKDIVAKEYTELNEDFVEKIINCLQFQDDERLDDYFLKYETYCKRNHFSKERTKADMIDMLKSIYIALKSEHSEIQLPNNEEVFPLIYGSSHLQEMLERVRDHLLQLSQEVNIFINPEDLTERMIDYTKHYYYKELSLKTMAELFNYNPSYLGKKFKKETGEYFHHFLDDVRIEKAKELLLEKQWKVYEISEKIGYSNHDYFYKKFKKQTGMSPREYQKSVKKGGISNGQINK</sequence>
<dbReference type="PANTHER" id="PTHR42713:SF3">
    <property type="entry name" value="TRANSCRIPTIONAL REGULATORY PROTEIN HPTR"/>
    <property type="match status" value="1"/>
</dbReference>
<dbReference type="SUPFAM" id="SSF46689">
    <property type="entry name" value="Homeodomain-like"/>
    <property type="match status" value="1"/>
</dbReference>
<dbReference type="PANTHER" id="PTHR42713">
    <property type="entry name" value="HISTIDINE KINASE-RELATED"/>
    <property type="match status" value="1"/>
</dbReference>
<evidence type="ECO:0000256" key="4">
    <source>
        <dbReference type="ARBA" id="ARBA00023012"/>
    </source>
</evidence>
<dbReference type="PRINTS" id="PR00032">
    <property type="entry name" value="HTHARAC"/>
</dbReference>
<dbReference type="Proteomes" id="UP000572212">
    <property type="component" value="Unassembled WGS sequence"/>
</dbReference>
<feature type="modified residue" description="4-aspartylphosphate" evidence="8">
    <location>
        <position position="55"/>
    </location>
</feature>
<dbReference type="AlphaFoldDB" id="A0A841RKU8"/>
<keyword evidence="2" id="KW-0963">Cytoplasm</keyword>
<dbReference type="InterPro" id="IPR009057">
    <property type="entry name" value="Homeodomain-like_sf"/>
</dbReference>
<organism evidence="12 13">
    <name type="scientific">Gracilibacillus halotolerans</name>
    <dbReference type="NCBI Taxonomy" id="74386"/>
    <lineage>
        <taxon>Bacteria</taxon>
        <taxon>Bacillati</taxon>
        <taxon>Bacillota</taxon>
        <taxon>Bacilli</taxon>
        <taxon>Bacillales</taxon>
        <taxon>Bacillaceae</taxon>
        <taxon>Gracilibacillus</taxon>
    </lineage>
</organism>
<feature type="domain" description="Response regulatory" evidence="11">
    <location>
        <begin position="3"/>
        <end position="120"/>
    </location>
</feature>
<gene>
    <name evidence="12" type="ORF">GGQ92_001024</name>
</gene>
<evidence type="ECO:0000313" key="13">
    <source>
        <dbReference type="Proteomes" id="UP000572212"/>
    </source>
</evidence>
<keyword evidence="5" id="KW-0805">Transcription regulation</keyword>
<evidence type="ECO:0000256" key="9">
    <source>
        <dbReference type="SAM" id="MobiDB-lite"/>
    </source>
</evidence>
<keyword evidence="6" id="KW-0238">DNA-binding</keyword>
<dbReference type="GO" id="GO:0003700">
    <property type="term" value="F:DNA-binding transcription factor activity"/>
    <property type="evidence" value="ECO:0007669"/>
    <property type="project" value="InterPro"/>
</dbReference>
<dbReference type="InterPro" id="IPR020449">
    <property type="entry name" value="Tscrpt_reg_AraC-type_HTH"/>
</dbReference>
<evidence type="ECO:0000259" key="11">
    <source>
        <dbReference type="PROSITE" id="PS50110"/>
    </source>
</evidence>
<dbReference type="PROSITE" id="PS00041">
    <property type="entry name" value="HTH_ARAC_FAMILY_1"/>
    <property type="match status" value="1"/>
</dbReference>
<dbReference type="PROSITE" id="PS01124">
    <property type="entry name" value="HTH_ARAC_FAMILY_2"/>
    <property type="match status" value="1"/>
</dbReference>
<name>A0A841RKU8_9BACI</name>
<evidence type="ECO:0000256" key="2">
    <source>
        <dbReference type="ARBA" id="ARBA00022490"/>
    </source>
</evidence>
<dbReference type="RefSeq" id="WP_184245261.1">
    <property type="nucleotide sequence ID" value="NZ_BAAACU010000002.1"/>
</dbReference>
<dbReference type="InterPro" id="IPR011006">
    <property type="entry name" value="CheY-like_superfamily"/>
</dbReference>
<evidence type="ECO:0000256" key="8">
    <source>
        <dbReference type="PROSITE-ProRule" id="PRU00169"/>
    </source>
</evidence>
<evidence type="ECO:0000256" key="5">
    <source>
        <dbReference type="ARBA" id="ARBA00023015"/>
    </source>
</evidence>
<feature type="region of interest" description="Disordered" evidence="9">
    <location>
        <begin position="478"/>
        <end position="497"/>
    </location>
</feature>
<dbReference type="EMBL" id="JACHON010000002">
    <property type="protein sequence ID" value="MBB6512243.1"/>
    <property type="molecule type" value="Genomic_DNA"/>
</dbReference>
<dbReference type="InterPro" id="IPR018062">
    <property type="entry name" value="HTH_AraC-typ_CS"/>
</dbReference>
<proteinExistence type="predicted"/>
<comment type="subcellular location">
    <subcellularLocation>
        <location evidence="1">Cytoplasm</location>
    </subcellularLocation>
</comment>
<dbReference type="Pfam" id="PF12833">
    <property type="entry name" value="HTH_18"/>
    <property type="match status" value="1"/>
</dbReference>
<evidence type="ECO:0000256" key="1">
    <source>
        <dbReference type="ARBA" id="ARBA00004496"/>
    </source>
</evidence>
<dbReference type="Gene3D" id="1.10.10.60">
    <property type="entry name" value="Homeodomain-like"/>
    <property type="match status" value="2"/>
</dbReference>
<dbReference type="Gene3D" id="3.40.50.2300">
    <property type="match status" value="1"/>
</dbReference>
<keyword evidence="3 8" id="KW-0597">Phosphoprotein</keyword>
<evidence type="ECO:0000256" key="7">
    <source>
        <dbReference type="ARBA" id="ARBA00023163"/>
    </source>
</evidence>
<protein>
    <submittedName>
        <fullName evidence="12">Two-component system response regulator YesN</fullName>
    </submittedName>
</protein>
<dbReference type="InterPro" id="IPR018060">
    <property type="entry name" value="HTH_AraC"/>
</dbReference>
<evidence type="ECO:0000256" key="3">
    <source>
        <dbReference type="ARBA" id="ARBA00022553"/>
    </source>
</evidence>
<dbReference type="SMART" id="SM00448">
    <property type="entry name" value="REC"/>
    <property type="match status" value="1"/>
</dbReference>